<feature type="transmembrane region" description="Helical" evidence="2">
    <location>
        <begin position="224"/>
        <end position="246"/>
    </location>
</feature>
<feature type="transmembrane region" description="Helical" evidence="2">
    <location>
        <begin position="158"/>
        <end position="182"/>
    </location>
</feature>
<protein>
    <recommendedName>
        <fullName evidence="5">LigA</fullName>
    </recommendedName>
</protein>
<evidence type="ECO:0000313" key="4">
    <source>
        <dbReference type="Proteomes" id="UP001499854"/>
    </source>
</evidence>
<reference evidence="3 4" key="1">
    <citation type="journal article" date="2019" name="Int. J. Syst. Evol. Microbiol.">
        <title>The Global Catalogue of Microorganisms (GCM) 10K type strain sequencing project: providing services to taxonomists for standard genome sequencing and annotation.</title>
        <authorList>
            <consortium name="The Broad Institute Genomics Platform"/>
            <consortium name="The Broad Institute Genome Sequencing Center for Infectious Disease"/>
            <person name="Wu L."/>
            <person name="Ma J."/>
        </authorList>
    </citation>
    <scope>NUCLEOTIDE SEQUENCE [LARGE SCALE GENOMIC DNA]</scope>
    <source>
        <strain evidence="3 4">JCM 16013</strain>
    </source>
</reference>
<sequence length="334" mass="34443">MAPFPRRRRVLPFSRRERGGMSTETEDLTAAYLAELEREAARLPWNARAELLEDVRSHIEVALAEMREDASGGPEAAIADGDEISHVRAMLAALGEPREIVAAALADEAPPTPSSGPAWLTPPSPEPAWPTPPLLISTPMADAAPEATQPSPLGLQEIFAIVLLVAGGFLFGVGWLAGLLLLWNSPRWSVRDKLVGTFVLPGGYAGLLMIIARPVNDQGFVLPSWLGMPVLFLLAVAPLASAVFLFLRARRHPAGTGSPAGKTIGLAVLGIVGGIAALMVVGAVMALSASSGSGSGSVQPSSGGPAPSYSGGAGVESGSVVPVESPVSSDSSSR</sequence>
<evidence type="ECO:0000256" key="2">
    <source>
        <dbReference type="SAM" id="Phobius"/>
    </source>
</evidence>
<dbReference type="Pfam" id="PF22564">
    <property type="entry name" value="HAAS"/>
    <property type="match status" value="1"/>
</dbReference>
<feature type="region of interest" description="Disordered" evidence="1">
    <location>
        <begin position="291"/>
        <end position="334"/>
    </location>
</feature>
<proteinExistence type="predicted"/>
<evidence type="ECO:0000313" key="3">
    <source>
        <dbReference type="EMBL" id="GAA1985667.1"/>
    </source>
</evidence>
<feature type="transmembrane region" description="Helical" evidence="2">
    <location>
        <begin position="194"/>
        <end position="212"/>
    </location>
</feature>
<organism evidence="3 4">
    <name type="scientific">Catenulispora subtropica</name>
    <dbReference type="NCBI Taxonomy" id="450798"/>
    <lineage>
        <taxon>Bacteria</taxon>
        <taxon>Bacillati</taxon>
        <taxon>Actinomycetota</taxon>
        <taxon>Actinomycetes</taxon>
        <taxon>Catenulisporales</taxon>
        <taxon>Catenulisporaceae</taxon>
        <taxon>Catenulispora</taxon>
    </lineage>
</organism>
<gene>
    <name evidence="3" type="ORF">GCM10009838_55040</name>
</gene>
<keyword evidence="4" id="KW-1185">Reference proteome</keyword>
<keyword evidence="2" id="KW-1133">Transmembrane helix</keyword>
<keyword evidence="2" id="KW-0472">Membrane</keyword>
<evidence type="ECO:0000256" key="1">
    <source>
        <dbReference type="SAM" id="MobiDB-lite"/>
    </source>
</evidence>
<dbReference type="Proteomes" id="UP001499854">
    <property type="component" value="Unassembled WGS sequence"/>
</dbReference>
<evidence type="ECO:0008006" key="5">
    <source>
        <dbReference type="Google" id="ProtNLM"/>
    </source>
</evidence>
<dbReference type="EMBL" id="BAAAQM010000036">
    <property type="protein sequence ID" value="GAA1985667.1"/>
    <property type="molecule type" value="Genomic_DNA"/>
</dbReference>
<keyword evidence="2" id="KW-0812">Transmembrane</keyword>
<comment type="caution">
    <text evidence="3">The sequence shown here is derived from an EMBL/GenBank/DDBJ whole genome shotgun (WGS) entry which is preliminary data.</text>
</comment>
<accession>A0ABN2SFQ6</accession>
<feature type="transmembrane region" description="Helical" evidence="2">
    <location>
        <begin position="266"/>
        <end position="287"/>
    </location>
</feature>
<name>A0ABN2SFQ6_9ACTN</name>